<reference evidence="3 4" key="1">
    <citation type="submission" date="2016-08" db="EMBL/GenBank/DDBJ databases">
        <authorList>
            <consortium name="Lentinula edodes genome sequencing consortium"/>
            <person name="Sakamoto Y."/>
            <person name="Nakade K."/>
            <person name="Sato S."/>
            <person name="Yoshida Y."/>
            <person name="Miyazaki K."/>
            <person name="Natsume S."/>
            <person name="Konno N."/>
        </authorList>
    </citation>
    <scope>NUCLEOTIDE SEQUENCE [LARGE SCALE GENOMIC DNA]</scope>
    <source>
        <strain evidence="3 4">NBRC 111202</strain>
    </source>
</reference>
<proteinExistence type="predicted"/>
<dbReference type="STRING" id="5353.A0A1Q3EBU6"/>
<dbReference type="CDD" id="cd09276">
    <property type="entry name" value="Rnase_HI_RT_non_LTR"/>
    <property type="match status" value="1"/>
</dbReference>
<protein>
    <submittedName>
        <fullName evidence="3">115 kDa protein in type-1 retrotransposable element R1DM</fullName>
    </submittedName>
</protein>
<evidence type="ECO:0000256" key="1">
    <source>
        <dbReference type="SAM" id="MobiDB-lite"/>
    </source>
</evidence>
<reference evidence="3 4" key="2">
    <citation type="submission" date="2017-02" db="EMBL/GenBank/DDBJ databases">
        <title>A genome survey and senescence transcriptome analysis in Lentinula edodes.</title>
        <authorList>
            <person name="Sakamoto Y."/>
            <person name="Nakade K."/>
            <person name="Sato S."/>
            <person name="Yoshida Y."/>
            <person name="Miyazaki K."/>
            <person name="Natsume S."/>
            <person name="Konno N."/>
        </authorList>
    </citation>
    <scope>NUCLEOTIDE SEQUENCE [LARGE SCALE GENOMIC DNA]</scope>
    <source>
        <strain evidence="3 4">NBRC 111202</strain>
    </source>
</reference>
<dbReference type="GO" id="GO:0003676">
    <property type="term" value="F:nucleic acid binding"/>
    <property type="evidence" value="ECO:0007669"/>
    <property type="project" value="InterPro"/>
</dbReference>
<feature type="region of interest" description="Disordered" evidence="1">
    <location>
        <begin position="257"/>
        <end position="281"/>
    </location>
</feature>
<gene>
    <name evidence="3" type="ORF">LENED_006492</name>
</gene>
<evidence type="ECO:0000313" key="3">
    <source>
        <dbReference type="EMBL" id="GAW04686.1"/>
    </source>
</evidence>
<dbReference type="GO" id="GO:0004523">
    <property type="term" value="F:RNA-DNA hybrid ribonuclease activity"/>
    <property type="evidence" value="ECO:0007669"/>
    <property type="project" value="InterPro"/>
</dbReference>
<keyword evidence="4" id="KW-1185">Reference proteome</keyword>
<organism evidence="3 4">
    <name type="scientific">Lentinula edodes</name>
    <name type="common">Shiitake mushroom</name>
    <name type="synonym">Lentinus edodes</name>
    <dbReference type="NCBI Taxonomy" id="5353"/>
    <lineage>
        <taxon>Eukaryota</taxon>
        <taxon>Fungi</taxon>
        <taxon>Dikarya</taxon>
        <taxon>Basidiomycota</taxon>
        <taxon>Agaricomycotina</taxon>
        <taxon>Agaricomycetes</taxon>
        <taxon>Agaricomycetidae</taxon>
        <taxon>Agaricales</taxon>
        <taxon>Marasmiineae</taxon>
        <taxon>Omphalotaceae</taxon>
        <taxon>Lentinula</taxon>
    </lineage>
</organism>
<dbReference type="PROSITE" id="PS50879">
    <property type="entry name" value="RNASE_H_1"/>
    <property type="match status" value="1"/>
</dbReference>
<name>A0A1Q3EBU6_LENED</name>
<dbReference type="Gene3D" id="3.30.420.10">
    <property type="entry name" value="Ribonuclease H-like superfamily/Ribonuclease H"/>
    <property type="match status" value="1"/>
</dbReference>
<comment type="caution">
    <text evidence="3">The sequence shown here is derived from an EMBL/GenBank/DDBJ whole genome shotgun (WGS) entry which is preliminary data.</text>
</comment>
<dbReference type="InterPro" id="IPR002156">
    <property type="entry name" value="RNaseH_domain"/>
</dbReference>
<dbReference type="EMBL" id="BDGU01000205">
    <property type="protein sequence ID" value="GAW04686.1"/>
    <property type="molecule type" value="Genomic_DNA"/>
</dbReference>
<feature type="domain" description="RNase H type-1" evidence="2">
    <location>
        <begin position="118"/>
        <end position="268"/>
    </location>
</feature>
<evidence type="ECO:0000259" key="2">
    <source>
        <dbReference type="PROSITE" id="PS50879"/>
    </source>
</evidence>
<dbReference type="Proteomes" id="UP000188533">
    <property type="component" value="Unassembled WGS sequence"/>
</dbReference>
<dbReference type="SUPFAM" id="SSF53098">
    <property type="entry name" value="Ribonuclease H-like"/>
    <property type="match status" value="1"/>
</dbReference>
<accession>A0A1Q3EBU6</accession>
<evidence type="ECO:0000313" key="4">
    <source>
        <dbReference type="Proteomes" id="UP000188533"/>
    </source>
</evidence>
<dbReference type="AlphaFoldDB" id="A0A1Q3EBU6"/>
<dbReference type="Pfam" id="PF00075">
    <property type="entry name" value="RNase_H"/>
    <property type="match status" value="1"/>
</dbReference>
<dbReference type="InterPro" id="IPR012337">
    <property type="entry name" value="RNaseH-like_sf"/>
</dbReference>
<sequence>MILTTPASRRSEKKWTQASQTRGIIRKLMSIQRQAALLITGAMTTTATDILNIHAALLPLPLEIERHQHRAAIRLLTLPEEHPLSDRIKDGARNQRRTYHFSPIHDLMARYGLKPNYMEKRRAVRYEASWDPKLTVNIWEGFQGYVGTSAILYRNGQETNAICYRLGSDKYHEVYEGVCVGLILALHLAREEELAESISIWADSTAAIAATDTNKSGSSHYLLDIFHHALTALQACHPDIPVTISWIPGHIGVEGNERADQEAKKATTGRSSQKEKLPTQLHRPLPHSQTATICTFRQKLEKHHNKQWRKSPRFAQFQCIDPSDATTAS</sequence>
<dbReference type="InterPro" id="IPR036397">
    <property type="entry name" value="RNaseH_sf"/>
</dbReference>